<evidence type="ECO:0000313" key="4">
    <source>
        <dbReference type="Proteomes" id="UP000479226"/>
    </source>
</evidence>
<evidence type="ECO:0000256" key="1">
    <source>
        <dbReference type="SAM" id="MobiDB-lite"/>
    </source>
</evidence>
<dbReference type="RefSeq" id="WP_165183823.1">
    <property type="nucleotide sequence ID" value="NZ_JAAKZI010000083.1"/>
</dbReference>
<keyword evidence="4" id="KW-1185">Reference proteome</keyword>
<feature type="compositionally biased region" description="Pro residues" evidence="1">
    <location>
        <begin position="284"/>
        <end position="297"/>
    </location>
</feature>
<feature type="compositionally biased region" description="Low complexity" evidence="1">
    <location>
        <begin position="411"/>
        <end position="439"/>
    </location>
</feature>
<accession>A0ABX0DFD0</accession>
<dbReference type="InterPro" id="IPR003615">
    <property type="entry name" value="HNH_nuc"/>
</dbReference>
<evidence type="ECO:0000313" key="3">
    <source>
        <dbReference type="EMBL" id="NGN85619.1"/>
    </source>
</evidence>
<proteinExistence type="predicted"/>
<protein>
    <submittedName>
        <fullName evidence="3">DUF222 domain-containing protein</fullName>
    </submittedName>
</protein>
<organism evidence="3 4">
    <name type="scientific">Arthrobacter silviterrae</name>
    <dbReference type="NCBI Taxonomy" id="2026658"/>
    <lineage>
        <taxon>Bacteria</taxon>
        <taxon>Bacillati</taxon>
        <taxon>Actinomycetota</taxon>
        <taxon>Actinomycetes</taxon>
        <taxon>Micrococcales</taxon>
        <taxon>Micrococcaceae</taxon>
        <taxon>Arthrobacter</taxon>
    </lineage>
</organism>
<comment type="caution">
    <text evidence="3">The sequence shown here is derived from an EMBL/GenBank/DDBJ whole genome shotgun (WGS) entry which is preliminary data.</text>
</comment>
<feature type="region of interest" description="Disordered" evidence="1">
    <location>
        <begin position="408"/>
        <end position="458"/>
    </location>
</feature>
<feature type="region of interest" description="Disordered" evidence="1">
    <location>
        <begin position="197"/>
        <end position="224"/>
    </location>
</feature>
<dbReference type="Proteomes" id="UP000479226">
    <property type="component" value="Unassembled WGS sequence"/>
</dbReference>
<dbReference type="SMART" id="SM00507">
    <property type="entry name" value="HNHc"/>
    <property type="match status" value="1"/>
</dbReference>
<dbReference type="InterPro" id="IPR002711">
    <property type="entry name" value="HNH"/>
</dbReference>
<dbReference type="Pfam" id="PF01844">
    <property type="entry name" value="HNH"/>
    <property type="match status" value="1"/>
</dbReference>
<dbReference type="Gene3D" id="1.10.30.50">
    <property type="match status" value="1"/>
</dbReference>
<feature type="region of interest" description="Disordered" evidence="1">
    <location>
        <begin position="276"/>
        <end position="322"/>
    </location>
</feature>
<dbReference type="CDD" id="cd00085">
    <property type="entry name" value="HNHc"/>
    <property type="match status" value="1"/>
</dbReference>
<sequence length="458" mass="47536">LFMAQQRLAQARAGVVREKLGKGVAEQVALARHESAARGRQLCGLAQVVVREMPHAMAAFSAGILSEYGAGILARETACLTLEHRAAVDALVCADRDRLATMGNRELGAAAKKAGLALDPAAVAKRYARAESERYVSLRPAADGMTLLTALLPLRQGVRALHLLTRIADAAKAAGDERGTGQLMADTLLHRLTRHDPCTTDTPETDNIPEPGSTAGTAGTAGGAGAGVPGNRLCTTVSEPDVALELVMTDRALFDGASDPALLVGHEPIPAPAARALVYGTPDGGPPAAPPGGPPAGQPAGQPGGQVPGQVPGQAPGGGPAFSPRVWLKRLFTHPESNALLAMDSKGRLFPEGMKEFLRLRDQNCATPYCDAPIREYDHIKAWAAGGETSIANGQGLCTACNQAKEAPGWTTTTNQTNTTSETSTTGETSQTTVTTPTGHSYVSTAPPLPGPTRRQRT</sequence>
<feature type="non-terminal residue" evidence="3">
    <location>
        <position position="1"/>
    </location>
</feature>
<dbReference type="EMBL" id="JAAKZI010000083">
    <property type="protein sequence ID" value="NGN85619.1"/>
    <property type="molecule type" value="Genomic_DNA"/>
</dbReference>
<name>A0ABX0DFD0_9MICC</name>
<feature type="non-terminal residue" evidence="3">
    <location>
        <position position="458"/>
    </location>
</feature>
<evidence type="ECO:0000259" key="2">
    <source>
        <dbReference type="SMART" id="SM00507"/>
    </source>
</evidence>
<gene>
    <name evidence="3" type="ORF">G6N77_19465</name>
</gene>
<reference evidence="3 4" key="1">
    <citation type="submission" date="2020-02" db="EMBL/GenBank/DDBJ databases">
        <title>Genome sequence of the type strain DSM 27180 of Arthrobacter silviterrae.</title>
        <authorList>
            <person name="Gao J."/>
            <person name="Sun J."/>
        </authorList>
    </citation>
    <scope>NUCLEOTIDE SEQUENCE [LARGE SCALE GENOMIC DNA]</scope>
    <source>
        <strain evidence="3 4">DSM 27180</strain>
    </source>
</reference>
<feature type="domain" description="HNH nuclease" evidence="2">
    <location>
        <begin position="353"/>
        <end position="403"/>
    </location>
</feature>